<feature type="active site" description="Cysteine persulfide intermediate" evidence="3">
    <location>
        <position position="120"/>
    </location>
</feature>
<dbReference type="EMBL" id="FTOE01000009">
    <property type="protein sequence ID" value="SIS97326.1"/>
    <property type="molecule type" value="Genomic_DNA"/>
</dbReference>
<dbReference type="PANTHER" id="PTHR30592">
    <property type="entry name" value="FORMATE DEHYDROGENASE"/>
    <property type="match status" value="1"/>
</dbReference>
<organism evidence="4 5">
    <name type="scientific">Neptunomonas antarctica</name>
    <dbReference type="NCBI Taxonomy" id="619304"/>
    <lineage>
        <taxon>Bacteria</taxon>
        <taxon>Pseudomonadati</taxon>
        <taxon>Pseudomonadota</taxon>
        <taxon>Gammaproteobacteria</taxon>
        <taxon>Oceanospirillales</taxon>
        <taxon>Oceanospirillaceae</taxon>
        <taxon>Neptunomonas</taxon>
    </lineage>
</organism>
<evidence type="ECO:0000313" key="4">
    <source>
        <dbReference type="EMBL" id="SIS97326.1"/>
    </source>
</evidence>
<dbReference type="Proteomes" id="UP000185999">
    <property type="component" value="Unassembled WGS sequence"/>
</dbReference>
<feature type="binding site" evidence="3">
    <location>
        <begin position="259"/>
        <end position="264"/>
    </location>
    <ligand>
        <name>Mo-bis(molybdopterin guanine dinucleotide)</name>
        <dbReference type="ChEBI" id="CHEBI:60539"/>
    </ligand>
</feature>
<comment type="subcellular location">
    <subcellularLocation>
        <location evidence="3">Cytoplasm</location>
    </subcellularLocation>
</comment>
<dbReference type="Pfam" id="PF02634">
    <property type="entry name" value="FdhD-NarQ"/>
    <property type="match status" value="1"/>
</dbReference>
<evidence type="ECO:0000256" key="2">
    <source>
        <dbReference type="ARBA" id="ARBA00023150"/>
    </source>
</evidence>
<comment type="similarity">
    <text evidence="3">Belongs to the FdhD family.</text>
</comment>
<gene>
    <name evidence="3" type="primary">fdhD</name>
    <name evidence="4" type="ORF">SAMN05421760_109105</name>
</gene>
<sequence>MKRQSNEAVGIMMKRQSNVTVSRWQQGETSIAEDVVAEEVAVALVYNGISHVVMMTSPHDLKDFALGFSITEGILQHPRELYEIEIQQHDMGIEVRMEIASQRMLMLKQQRRNMTGRTGCGLCGAESLAQAVRPIKPLEVVQQISDTAIQRAVNQLDKHQPQQADTGACHGVAWCNKEGWILLVREDVGRHNALDKLIGALVFSATDLTNGFVLISSRASFEMVQKVTSVGIGALVAVSAPTGLALRLARDANLQLIGFARPQRHVSYSPEPRAALGNSLEATSTAHSGEYHK</sequence>
<dbReference type="PANTHER" id="PTHR30592:SF1">
    <property type="entry name" value="SULFUR CARRIER PROTEIN FDHD"/>
    <property type="match status" value="1"/>
</dbReference>
<dbReference type="SUPFAM" id="SSF53927">
    <property type="entry name" value="Cytidine deaminase-like"/>
    <property type="match status" value="1"/>
</dbReference>
<accession>A0A1N7NG87</accession>
<keyword evidence="5" id="KW-1185">Reference proteome</keyword>
<dbReference type="GO" id="GO:0016783">
    <property type="term" value="F:sulfurtransferase activity"/>
    <property type="evidence" value="ECO:0007669"/>
    <property type="project" value="InterPro"/>
</dbReference>
<dbReference type="AlphaFoldDB" id="A0A1N7NG87"/>
<comment type="function">
    <text evidence="3">Required for formate dehydrogenase (FDH) activity. Acts as a sulfur carrier protein that transfers sulfur from IscS to the molybdenum cofactor prior to its insertion into FDH.</text>
</comment>
<dbReference type="InterPro" id="IPR003786">
    <property type="entry name" value="FdhD"/>
</dbReference>
<dbReference type="InterPro" id="IPR016193">
    <property type="entry name" value="Cytidine_deaminase-like"/>
</dbReference>
<dbReference type="HAMAP" id="MF_00187">
    <property type="entry name" value="FdhD"/>
    <property type="match status" value="1"/>
</dbReference>
<dbReference type="Gene3D" id="3.10.20.10">
    <property type="match status" value="1"/>
</dbReference>
<dbReference type="GO" id="GO:0006777">
    <property type="term" value="P:Mo-molybdopterin cofactor biosynthetic process"/>
    <property type="evidence" value="ECO:0007669"/>
    <property type="project" value="UniProtKB-UniRule"/>
</dbReference>
<evidence type="ECO:0000256" key="3">
    <source>
        <dbReference type="HAMAP-Rule" id="MF_00187"/>
    </source>
</evidence>
<dbReference type="Gene3D" id="3.40.140.10">
    <property type="entry name" value="Cytidine Deaminase, domain 2"/>
    <property type="match status" value="1"/>
</dbReference>
<evidence type="ECO:0000313" key="5">
    <source>
        <dbReference type="Proteomes" id="UP000185999"/>
    </source>
</evidence>
<dbReference type="RefSeq" id="WP_054342153.1">
    <property type="nucleotide sequence ID" value="NZ_FTOE01000009.1"/>
</dbReference>
<keyword evidence="2 3" id="KW-0501">Molybdenum cofactor biosynthesis</keyword>
<dbReference type="GO" id="GO:0005737">
    <property type="term" value="C:cytoplasm"/>
    <property type="evidence" value="ECO:0007669"/>
    <property type="project" value="UniProtKB-SubCell"/>
</dbReference>
<protein>
    <recommendedName>
        <fullName evidence="3">Sulfur carrier protein FdhD</fullName>
    </recommendedName>
</protein>
<dbReference type="NCBIfam" id="TIGR00129">
    <property type="entry name" value="fdhD_narQ"/>
    <property type="match status" value="1"/>
</dbReference>
<dbReference type="GO" id="GO:0097163">
    <property type="term" value="F:sulfur carrier activity"/>
    <property type="evidence" value="ECO:0007669"/>
    <property type="project" value="UniProtKB-UniRule"/>
</dbReference>
<evidence type="ECO:0000256" key="1">
    <source>
        <dbReference type="ARBA" id="ARBA00022490"/>
    </source>
</evidence>
<dbReference type="STRING" id="619304.SAMN05421760_109105"/>
<reference evidence="5" key="1">
    <citation type="submission" date="2017-01" db="EMBL/GenBank/DDBJ databases">
        <authorList>
            <person name="Varghese N."/>
            <person name="Submissions S."/>
        </authorList>
    </citation>
    <scope>NUCLEOTIDE SEQUENCE [LARGE SCALE GENOMIC DNA]</scope>
    <source>
        <strain evidence="5">DSM 22306</strain>
    </source>
</reference>
<dbReference type="PIRSF" id="PIRSF015626">
    <property type="entry name" value="FdhD"/>
    <property type="match status" value="1"/>
</dbReference>
<name>A0A1N7NG87_9GAMM</name>
<keyword evidence="1 3" id="KW-0963">Cytoplasm</keyword>
<proteinExistence type="inferred from homology"/>